<dbReference type="Gene3D" id="3.40.50.450">
    <property type="match status" value="1"/>
</dbReference>
<dbReference type="GO" id="GO:0005829">
    <property type="term" value="C:cytosol"/>
    <property type="evidence" value="ECO:0007669"/>
    <property type="project" value="TreeGrafter"/>
</dbReference>
<proteinExistence type="predicted"/>
<dbReference type="InterPro" id="IPR041164">
    <property type="entry name" value="LDcluster4"/>
</dbReference>
<protein>
    <recommendedName>
        <fullName evidence="2">TIGR00725 family protein</fullName>
    </recommendedName>
</protein>
<dbReference type="PANTHER" id="PTHR43393">
    <property type="entry name" value="CYTOKININ RIBOSIDE 5'-MONOPHOSPHATE PHOSPHORIBOHYDROLASE"/>
    <property type="match status" value="1"/>
</dbReference>
<evidence type="ECO:0008006" key="2">
    <source>
        <dbReference type="Google" id="ProtNLM"/>
    </source>
</evidence>
<name>A0A098E7Z2_9ZZZZ</name>
<dbReference type="AlphaFoldDB" id="A0A098E7Z2"/>
<reference evidence="1" key="1">
    <citation type="submission" date="2014-09" db="EMBL/GenBank/DDBJ databases">
        <authorList>
            <person name="Probst J Alexander"/>
        </authorList>
    </citation>
    <scope>NUCLEOTIDE SEQUENCE</scope>
</reference>
<dbReference type="SUPFAM" id="SSF102405">
    <property type="entry name" value="MCP/YpsA-like"/>
    <property type="match status" value="1"/>
</dbReference>
<evidence type="ECO:0000313" key="1">
    <source>
        <dbReference type="EMBL" id="CEG11649.1"/>
    </source>
</evidence>
<sequence>MRKSYNFLKVSERKIILAVIGRDGKIDDEVKKICYNIGRNIAKANCILICGGMKGVMEGACRGASENSGLTIGILPTGNKDDANKYVRISIATGIGFARNAIITSAADGIIAINGKHGTLSEIGFALGYDKPVVLVNGSKGICDDLDFSKAKFENLYKADAEDAVNLCLNLIKNKYLRAEKNSCP</sequence>
<dbReference type="Pfam" id="PF18306">
    <property type="entry name" value="LDcluster4"/>
    <property type="match status" value="1"/>
</dbReference>
<dbReference type="PANTHER" id="PTHR43393:SF3">
    <property type="entry name" value="LYSINE DECARBOXYLASE-LIKE PROTEIN"/>
    <property type="match status" value="1"/>
</dbReference>
<accession>A0A098E7Z2</accession>
<dbReference type="InterPro" id="IPR005268">
    <property type="entry name" value="CHP00725"/>
</dbReference>
<dbReference type="InterPro" id="IPR052341">
    <property type="entry name" value="LOG_family_nucleotidases"/>
</dbReference>
<organism evidence="1">
    <name type="scientific">groundwater metagenome</name>
    <dbReference type="NCBI Taxonomy" id="717931"/>
    <lineage>
        <taxon>unclassified sequences</taxon>
        <taxon>metagenomes</taxon>
        <taxon>ecological metagenomes</taxon>
    </lineage>
</organism>
<dbReference type="EMBL" id="CCXY01000064">
    <property type="protein sequence ID" value="CEG11649.1"/>
    <property type="molecule type" value="Genomic_DNA"/>
</dbReference>
<dbReference type="NCBIfam" id="TIGR00725">
    <property type="entry name" value="TIGR00725 family protein"/>
    <property type="match status" value="1"/>
</dbReference>
<gene>
    <name evidence="1" type="ORF">MSIBF_A1560004</name>
</gene>